<reference evidence="9" key="1">
    <citation type="submission" date="2019-08" db="EMBL/GenBank/DDBJ databases">
        <title>Limnoglobus roseus gen. nov., sp. nov., a novel freshwater planctomycete with a giant genome from the family Gemmataceae.</title>
        <authorList>
            <person name="Kulichevskaya I.S."/>
            <person name="Naumoff D.G."/>
            <person name="Miroshnikov K."/>
            <person name="Ivanova A."/>
            <person name="Philippov D.A."/>
            <person name="Hakobyan A."/>
            <person name="Rijpstra I.C."/>
            <person name="Sinninghe Damste J.S."/>
            <person name="Liesack W."/>
            <person name="Dedysh S.N."/>
        </authorList>
    </citation>
    <scope>NUCLEOTIDE SEQUENCE [LARGE SCALE GENOMIC DNA]</scope>
    <source>
        <strain evidence="9">PX52</strain>
    </source>
</reference>
<evidence type="ECO:0000256" key="1">
    <source>
        <dbReference type="ARBA" id="ARBA00008857"/>
    </source>
</evidence>
<sequence length="382" mass="42511">MASVVNDPNGRRRIQFVAPDGSRKAIRLGKTDRKTADSICRHVEALLGAKLSGQAIPRDTAVWLSGIGGKLRDRMVAVGLAEGVSAVPALQAWCKGYIAARTDLAPRSVARLEFAARLLVEHFGSDHRLDAVTAGDAQGYARWLATTRAANTVRRQLGWAKQFFGAAVKHEVLTRNPFVGLAANTRPDRSRDHFVTRDETAKIMDTCPDGEWRLIVALCRFAGLRCPTEVLALRWADILWDQDRMTVANGKTGKITGEPFRTVPLFPEVRLHLEVAFDQARERAEHVITRYRDCNTNLRTQLARIARRAGVPMWDKPFVNMRASCATELIQTYPAYVVAAWLGHTQAVAEAHYWQVTEDHFKKAAQNPAQQRAAEGAANERE</sequence>
<dbReference type="OrthoDB" id="262002at2"/>
<dbReference type="Gene3D" id="1.10.150.130">
    <property type="match status" value="1"/>
</dbReference>
<dbReference type="PANTHER" id="PTHR30349">
    <property type="entry name" value="PHAGE INTEGRASE-RELATED"/>
    <property type="match status" value="1"/>
</dbReference>
<evidence type="ECO:0000256" key="3">
    <source>
        <dbReference type="ARBA" id="ARBA00023125"/>
    </source>
</evidence>
<comment type="similarity">
    <text evidence="1">Belongs to the 'phage' integrase family.</text>
</comment>
<dbReference type="GO" id="GO:0006310">
    <property type="term" value="P:DNA recombination"/>
    <property type="evidence" value="ECO:0007669"/>
    <property type="project" value="UniProtKB-KW"/>
</dbReference>
<dbReference type="InterPro" id="IPR050090">
    <property type="entry name" value="Tyrosine_recombinase_XerCD"/>
</dbReference>
<dbReference type="PROSITE" id="PS51900">
    <property type="entry name" value="CB"/>
    <property type="match status" value="1"/>
</dbReference>
<dbReference type="KEGG" id="lrs:PX52LOC_03615"/>
<dbReference type="Pfam" id="PF00589">
    <property type="entry name" value="Phage_integrase"/>
    <property type="match status" value="1"/>
</dbReference>
<feature type="domain" description="Core-binding (CB)" evidence="7">
    <location>
        <begin position="88"/>
        <end position="168"/>
    </location>
</feature>
<proteinExistence type="inferred from homology"/>
<evidence type="ECO:0000259" key="7">
    <source>
        <dbReference type="PROSITE" id="PS51900"/>
    </source>
</evidence>
<dbReference type="PANTHER" id="PTHR30349:SF41">
    <property type="entry name" value="INTEGRASE_RECOMBINASE PROTEIN MJ0367-RELATED"/>
    <property type="match status" value="1"/>
</dbReference>
<dbReference type="PROSITE" id="PS51898">
    <property type="entry name" value="TYR_RECOMBINASE"/>
    <property type="match status" value="1"/>
</dbReference>
<dbReference type="AlphaFoldDB" id="A0A5C1AHP6"/>
<keyword evidence="3 5" id="KW-0238">DNA-binding</keyword>
<evidence type="ECO:0000256" key="2">
    <source>
        <dbReference type="ARBA" id="ARBA00022908"/>
    </source>
</evidence>
<dbReference type="Proteomes" id="UP000324974">
    <property type="component" value="Chromosome"/>
</dbReference>
<dbReference type="GO" id="GO:0015074">
    <property type="term" value="P:DNA integration"/>
    <property type="evidence" value="ECO:0007669"/>
    <property type="project" value="UniProtKB-KW"/>
</dbReference>
<evidence type="ECO:0000313" key="9">
    <source>
        <dbReference type="Proteomes" id="UP000324974"/>
    </source>
</evidence>
<evidence type="ECO:0000259" key="6">
    <source>
        <dbReference type="PROSITE" id="PS51898"/>
    </source>
</evidence>
<keyword evidence="4" id="KW-0233">DNA recombination</keyword>
<dbReference type="InterPro" id="IPR013762">
    <property type="entry name" value="Integrase-like_cat_sf"/>
</dbReference>
<dbReference type="InterPro" id="IPR002104">
    <property type="entry name" value="Integrase_catalytic"/>
</dbReference>
<dbReference type="SUPFAM" id="SSF56349">
    <property type="entry name" value="DNA breaking-rejoining enzymes"/>
    <property type="match status" value="1"/>
</dbReference>
<dbReference type="RefSeq" id="WP_149111349.1">
    <property type="nucleotide sequence ID" value="NZ_CP042425.1"/>
</dbReference>
<name>A0A5C1AHP6_9BACT</name>
<evidence type="ECO:0000256" key="4">
    <source>
        <dbReference type="ARBA" id="ARBA00023172"/>
    </source>
</evidence>
<feature type="domain" description="Tyr recombinase" evidence="6">
    <location>
        <begin position="190"/>
        <end position="366"/>
    </location>
</feature>
<accession>A0A5C1AHP6</accession>
<dbReference type="InterPro" id="IPR011010">
    <property type="entry name" value="DNA_brk_join_enz"/>
</dbReference>
<protein>
    <submittedName>
        <fullName evidence="8">Site-specific integrase</fullName>
    </submittedName>
</protein>
<evidence type="ECO:0000313" key="8">
    <source>
        <dbReference type="EMBL" id="QEL16654.1"/>
    </source>
</evidence>
<dbReference type="InterPro" id="IPR044068">
    <property type="entry name" value="CB"/>
</dbReference>
<organism evidence="8 9">
    <name type="scientific">Limnoglobus roseus</name>
    <dbReference type="NCBI Taxonomy" id="2598579"/>
    <lineage>
        <taxon>Bacteria</taxon>
        <taxon>Pseudomonadati</taxon>
        <taxon>Planctomycetota</taxon>
        <taxon>Planctomycetia</taxon>
        <taxon>Gemmatales</taxon>
        <taxon>Gemmataceae</taxon>
        <taxon>Limnoglobus</taxon>
    </lineage>
</organism>
<gene>
    <name evidence="8" type="ORF">PX52LOC_03615</name>
</gene>
<dbReference type="GO" id="GO:0003677">
    <property type="term" value="F:DNA binding"/>
    <property type="evidence" value="ECO:0007669"/>
    <property type="project" value="UniProtKB-UniRule"/>
</dbReference>
<dbReference type="EMBL" id="CP042425">
    <property type="protein sequence ID" value="QEL16654.1"/>
    <property type="molecule type" value="Genomic_DNA"/>
</dbReference>
<dbReference type="InterPro" id="IPR010998">
    <property type="entry name" value="Integrase_recombinase_N"/>
</dbReference>
<dbReference type="Gene3D" id="1.10.443.10">
    <property type="entry name" value="Intergrase catalytic core"/>
    <property type="match status" value="1"/>
</dbReference>
<keyword evidence="2" id="KW-0229">DNA integration</keyword>
<keyword evidence="9" id="KW-1185">Reference proteome</keyword>
<evidence type="ECO:0000256" key="5">
    <source>
        <dbReference type="PROSITE-ProRule" id="PRU01248"/>
    </source>
</evidence>